<dbReference type="Proteomes" id="UP001626550">
    <property type="component" value="Unassembled WGS sequence"/>
</dbReference>
<accession>A0ABD2PL39</accession>
<gene>
    <name evidence="1" type="primary">NRXN3_4</name>
    <name evidence="1" type="ORF">Ciccas_013282</name>
</gene>
<proteinExistence type="predicted"/>
<evidence type="ECO:0000313" key="2">
    <source>
        <dbReference type="Proteomes" id="UP001626550"/>
    </source>
</evidence>
<name>A0ABD2PL39_9PLAT</name>
<reference evidence="1 2" key="1">
    <citation type="submission" date="2024-11" db="EMBL/GenBank/DDBJ databases">
        <title>Adaptive evolution of stress response genes in parasites aligns with host niche diversity.</title>
        <authorList>
            <person name="Hahn C."/>
            <person name="Resl P."/>
        </authorList>
    </citation>
    <scope>NUCLEOTIDE SEQUENCE [LARGE SCALE GENOMIC DNA]</scope>
    <source>
        <strain evidence="1">EGGRZ-B1_66</strain>
        <tissue evidence="1">Body</tissue>
    </source>
</reference>
<feature type="non-terminal residue" evidence="1">
    <location>
        <position position="1"/>
    </location>
</feature>
<dbReference type="Gene3D" id="2.60.120.200">
    <property type="match status" value="1"/>
</dbReference>
<dbReference type="AlphaFoldDB" id="A0ABD2PL39"/>
<dbReference type="SUPFAM" id="SSF49899">
    <property type="entry name" value="Concanavalin A-like lectins/glucanases"/>
    <property type="match status" value="1"/>
</dbReference>
<evidence type="ECO:0000313" key="1">
    <source>
        <dbReference type="EMBL" id="KAL3308190.1"/>
    </source>
</evidence>
<comment type="caution">
    <text evidence="1">The sequence shown here is derived from an EMBL/GenBank/DDBJ whole genome shotgun (WGS) entry which is preliminary data.</text>
</comment>
<dbReference type="InterPro" id="IPR013320">
    <property type="entry name" value="ConA-like_dom_sf"/>
</dbReference>
<protein>
    <submittedName>
        <fullName evidence="1">Neurexin-3-beta</fullName>
    </submittedName>
</protein>
<keyword evidence="2" id="KW-1185">Reference proteome</keyword>
<sequence length="407" mass="45341">NAASTKPAHSYTCEVCHSSTNGGVPLIHPLTPTTPHFLKYCPRHFAPVCFYSCSCYFPPASRLAMLSTTAVWTILGLFLCSASPLVTAASNSDAQLLFQRLANVSLGSQLSLLQPDAVNGDLSIREDYVRFPAKSSLLTSLRVSSLHVCPWHLGSCDSDRLRLSCSLRLNNQSGAAHLFTVVMDSHGEPYLLSASVNNGKLLVQLKQGSETKAVQVPVHKNRWLRVDLSLVLSTRNVQVSINDQTVTQSTVAPMPLPSILQKLLADQFVGILYGSAASRSSFDLRSFDMITEQPAPRIRFTRPQYNDNLYRNPAVNDRRTVGSIMNSLDYQNGGYVRYDFLNRIRMTADNEEVSLRFVLPQGNTEGILWYARGQDGRSYSLIYVKVSDTELRFIYSNAHLKLERRNE</sequence>
<organism evidence="1 2">
    <name type="scientific">Cichlidogyrus casuarinus</name>
    <dbReference type="NCBI Taxonomy" id="1844966"/>
    <lineage>
        <taxon>Eukaryota</taxon>
        <taxon>Metazoa</taxon>
        <taxon>Spiralia</taxon>
        <taxon>Lophotrochozoa</taxon>
        <taxon>Platyhelminthes</taxon>
        <taxon>Monogenea</taxon>
        <taxon>Monopisthocotylea</taxon>
        <taxon>Dactylogyridea</taxon>
        <taxon>Ancyrocephalidae</taxon>
        <taxon>Cichlidogyrus</taxon>
    </lineage>
</organism>
<dbReference type="EMBL" id="JBJKFK010005679">
    <property type="protein sequence ID" value="KAL3308190.1"/>
    <property type="molecule type" value="Genomic_DNA"/>
</dbReference>